<organism evidence="2 3">
    <name type="scientific">Strongyloides papillosus</name>
    <name type="common">Intestinal threadworm</name>
    <dbReference type="NCBI Taxonomy" id="174720"/>
    <lineage>
        <taxon>Eukaryota</taxon>
        <taxon>Metazoa</taxon>
        <taxon>Ecdysozoa</taxon>
        <taxon>Nematoda</taxon>
        <taxon>Chromadorea</taxon>
        <taxon>Rhabditida</taxon>
        <taxon>Tylenchina</taxon>
        <taxon>Panagrolaimomorpha</taxon>
        <taxon>Strongyloidoidea</taxon>
        <taxon>Strongyloididae</taxon>
        <taxon>Strongyloides</taxon>
    </lineage>
</organism>
<dbReference type="InterPro" id="IPR017850">
    <property type="entry name" value="Alkaline_phosphatase_core_sf"/>
</dbReference>
<dbReference type="STRING" id="174720.A0A0N5BJ14"/>
<feature type="signal peptide" evidence="1">
    <location>
        <begin position="1"/>
        <end position="19"/>
    </location>
</feature>
<name>A0A0N5BJ14_STREA</name>
<dbReference type="AlphaFoldDB" id="A0A0N5BJ14"/>
<evidence type="ECO:0000313" key="3">
    <source>
        <dbReference type="WBParaSite" id="SPAL_0000594200.1"/>
    </source>
</evidence>
<evidence type="ECO:0000256" key="1">
    <source>
        <dbReference type="SAM" id="SignalP"/>
    </source>
</evidence>
<evidence type="ECO:0000313" key="2">
    <source>
        <dbReference type="Proteomes" id="UP000046392"/>
    </source>
</evidence>
<dbReference type="PANTHER" id="PTHR10974:SF75">
    <property type="entry name" value="SULFATASE DOMAIN-CONTAINING PROTEIN"/>
    <property type="match status" value="1"/>
</dbReference>
<keyword evidence="1" id="KW-0732">Signal</keyword>
<proteinExistence type="predicted"/>
<dbReference type="PANTHER" id="PTHR10974">
    <property type="entry name" value="FI08016P-RELATED"/>
    <property type="match status" value="1"/>
</dbReference>
<dbReference type="InterPro" id="IPR004245">
    <property type="entry name" value="DUF229"/>
</dbReference>
<dbReference type="SUPFAM" id="SSF53649">
    <property type="entry name" value="Alkaline phosphatase-like"/>
    <property type="match status" value="1"/>
</dbReference>
<protein>
    <submittedName>
        <fullName evidence="3">Sulfatase domain-containing protein</fullName>
    </submittedName>
</protein>
<reference evidence="3" key="1">
    <citation type="submission" date="2017-02" db="UniProtKB">
        <authorList>
            <consortium name="WormBaseParasite"/>
        </authorList>
    </citation>
    <scope>IDENTIFICATION</scope>
</reference>
<sequence>MLILCHAILLNLIYLQLYAQDLTNNSHAITSSDVKLTIENLKRNASISVCQIKKYPINKNSPELRLPQNNPTCYKTYINNFIIIKNGYIRYKFFNPTVTCKYQCNYPDGESEITVGKWRNINRGKPNCDVFEVQCTTTFWPHVLLFQDLYFQVAKKKIEKPKKVTFLKDPYNIANINNKYNVHLIVIDSVSHYMAMRGLENTIAYLEKEYSAALFKMNNKIGSNSRPNAHGFLLNRRISSLRNFLNIEKVKPSDYITIGKNDCNEYLDDQPFIINYYRQLNYTVLSGEDSSYTAFTSNNCKGFKKHFAHHTTRPYALKLFNPKYSQSNKFLRIHESKCLGYSNYQFDYLINFMKTYKDLKQFTFTWITHIAHDKLTGHYQYDNYFKSFFKTNKYLFDNGFLIFMADHGFRTGKYRSSEIGAFEDKNPFLIISPPKELRTNSSEVLKNLKINANKHTSHFDIYATMLDILTEGSRTNFSNMSYFNFTNIVKNDTIKGSSLLRELNENRTCYSMEITSEYCLCREKFTNYDGRLLQFNESSTSTTRNDDPLVKNIKKLFVNVLNDKLNKTGLTEYCEMLSENENGEFKLQYLYNEEKKIIFYIKQEVLPKGIFEAYLNEDGKIISDSIERLDRYAKYAEVCVPNHADRMFCYCKNLISKELKDPPTKKKGDMNRIFNKPLEDMKNFIKKVFKINL</sequence>
<dbReference type="WBParaSite" id="SPAL_0000594200.1">
    <property type="protein sequence ID" value="SPAL_0000594200.1"/>
    <property type="gene ID" value="SPAL_0000594200"/>
</dbReference>
<dbReference type="Pfam" id="PF02995">
    <property type="entry name" value="DUF229"/>
    <property type="match status" value="1"/>
</dbReference>
<dbReference type="Proteomes" id="UP000046392">
    <property type="component" value="Unplaced"/>
</dbReference>
<keyword evidence="2" id="KW-1185">Reference proteome</keyword>
<dbReference type="Gene3D" id="3.40.720.10">
    <property type="entry name" value="Alkaline Phosphatase, subunit A"/>
    <property type="match status" value="1"/>
</dbReference>
<accession>A0A0N5BJ14</accession>
<feature type="chain" id="PRO_5005894599" evidence="1">
    <location>
        <begin position="20"/>
        <end position="693"/>
    </location>
</feature>
<dbReference type="CDD" id="cd16021">
    <property type="entry name" value="ALP_like"/>
    <property type="match status" value="1"/>
</dbReference>
<dbReference type="GO" id="GO:0005615">
    <property type="term" value="C:extracellular space"/>
    <property type="evidence" value="ECO:0007669"/>
    <property type="project" value="TreeGrafter"/>
</dbReference>